<keyword evidence="2" id="KW-1185">Reference proteome</keyword>
<organism evidence="3">
    <name type="scientific">Gongylonema pulchrum</name>
    <dbReference type="NCBI Taxonomy" id="637853"/>
    <lineage>
        <taxon>Eukaryota</taxon>
        <taxon>Metazoa</taxon>
        <taxon>Ecdysozoa</taxon>
        <taxon>Nematoda</taxon>
        <taxon>Chromadorea</taxon>
        <taxon>Rhabditida</taxon>
        <taxon>Spirurina</taxon>
        <taxon>Spiruromorpha</taxon>
        <taxon>Spiruroidea</taxon>
        <taxon>Gongylonematidae</taxon>
        <taxon>Gongylonema</taxon>
    </lineage>
</organism>
<dbReference type="WBParaSite" id="GPUH_0001889401-mRNA-1">
    <property type="protein sequence ID" value="GPUH_0001889401-mRNA-1"/>
    <property type="gene ID" value="GPUH_0001889401"/>
</dbReference>
<evidence type="ECO:0000313" key="2">
    <source>
        <dbReference type="Proteomes" id="UP000271098"/>
    </source>
</evidence>
<reference evidence="1 2" key="2">
    <citation type="submission" date="2018-11" db="EMBL/GenBank/DDBJ databases">
        <authorList>
            <consortium name="Pathogen Informatics"/>
        </authorList>
    </citation>
    <scope>NUCLEOTIDE SEQUENCE [LARGE SCALE GENOMIC DNA]</scope>
</reference>
<dbReference type="AlphaFoldDB" id="A0A183ED28"/>
<evidence type="ECO:0000313" key="3">
    <source>
        <dbReference type="WBParaSite" id="GPUH_0001889401-mRNA-1"/>
    </source>
</evidence>
<proteinExistence type="predicted"/>
<protein>
    <submittedName>
        <fullName evidence="3">Transposase</fullName>
    </submittedName>
</protein>
<reference evidence="3" key="1">
    <citation type="submission" date="2016-06" db="UniProtKB">
        <authorList>
            <consortium name="WormBaseParasite"/>
        </authorList>
    </citation>
    <scope>IDENTIFICATION</scope>
</reference>
<dbReference type="Proteomes" id="UP000271098">
    <property type="component" value="Unassembled WGS sequence"/>
</dbReference>
<evidence type="ECO:0000313" key="1">
    <source>
        <dbReference type="EMBL" id="VDN32618.1"/>
    </source>
</evidence>
<sequence>MFPVEADQDSLVNFRMALRKLSSAGIFCIHRRGYAAGANFLKDVPLKRRGGETVNVNDLTDKASGHHFL</sequence>
<dbReference type="OrthoDB" id="189920at2759"/>
<gene>
    <name evidence="1" type="ORF">GPUH_LOCUS18869</name>
</gene>
<dbReference type="EMBL" id="UYRT01087498">
    <property type="protein sequence ID" value="VDN32618.1"/>
    <property type="molecule type" value="Genomic_DNA"/>
</dbReference>
<accession>A0A183ED28</accession>
<name>A0A183ED28_9BILA</name>